<proteinExistence type="predicted"/>
<dbReference type="AlphaFoldDB" id="A0A2P6V9T5"/>
<dbReference type="GO" id="GO:0016787">
    <property type="term" value="F:hydrolase activity"/>
    <property type="evidence" value="ECO:0007669"/>
    <property type="project" value="UniProtKB-KW"/>
</dbReference>
<name>A0A2P6V9T5_9CHLO</name>
<dbReference type="Proteomes" id="UP000239649">
    <property type="component" value="Unassembled WGS sequence"/>
</dbReference>
<sequence length="269" mass="29325">MAAEAAPAAAPPPTAEERELSFVNARGERLAAVLVDTESQDLVVLCHGYTANMNNCQFPLLAQRLAEAGMSSLRFDHPCATYSTSERQGPFVMGNHEEEAQDMADAVAFAEQQLGKRVVCLLGHSKGGINVVLFAARFPSRVPKLVNLAGRFKCRDGTLQRFGADILQRLEAGPVVRKEAWGEWTMTLEDVMKRVNMDMEGLARSIPPATRMLCLHGTADKTIPWEESKECASLVPSAELQLIEGADHNFNGQAAGEEMARRVVAFVLS</sequence>
<evidence type="ECO:0000313" key="2">
    <source>
        <dbReference type="EMBL" id="PSC70821.1"/>
    </source>
</evidence>
<gene>
    <name evidence="2" type="ORF">C2E20_5783</name>
</gene>
<dbReference type="EMBL" id="LHPF02000018">
    <property type="protein sequence ID" value="PSC70821.1"/>
    <property type="molecule type" value="Genomic_DNA"/>
</dbReference>
<comment type="caution">
    <text evidence="2">The sequence shown here is derived from an EMBL/GenBank/DDBJ whole genome shotgun (WGS) entry which is preliminary data.</text>
</comment>
<dbReference type="SUPFAM" id="SSF53474">
    <property type="entry name" value="alpha/beta-Hydrolases"/>
    <property type="match status" value="1"/>
</dbReference>
<dbReference type="InterPro" id="IPR029058">
    <property type="entry name" value="AB_hydrolase_fold"/>
</dbReference>
<dbReference type="Pfam" id="PF00561">
    <property type="entry name" value="Abhydrolase_1"/>
    <property type="match status" value="1"/>
</dbReference>
<feature type="domain" description="AB hydrolase-1" evidence="1">
    <location>
        <begin position="42"/>
        <end position="150"/>
    </location>
</feature>
<evidence type="ECO:0000313" key="3">
    <source>
        <dbReference type="Proteomes" id="UP000239649"/>
    </source>
</evidence>
<dbReference type="Gene3D" id="3.40.50.1820">
    <property type="entry name" value="alpha/beta hydrolase"/>
    <property type="match status" value="1"/>
</dbReference>
<dbReference type="STRING" id="554055.A0A2P6V9T5"/>
<dbReference type="OrthoDB" id="9988524at2759"/>
<dbReference type="PANTHER" id="PTHR42886:SF53">
    <property type="entry name" value="ALPHA_BETA-HYDROLASES SUPERFAMILY PROTEIN"/>
    <property type="match status" value="1"/>
</dbReference>
<dbReference type="PANTHER" id="PTHR42886">
    <property type="entry name" value="RE40534P-RELATED"/>
    <property type="match status" value="1"/>
</dbReference>
<organism evidence="2 3">
    <name type="scientific">Micractinium conductrix</name>
    <dbReference type="NCBI Taxonomy" id="554055"/>
    <lineage>
        <taxon>Eukaryota</taxon>
        <taxon>Viridiplantae</taxon>
        <taxon>Chlorophyta</taxon>
        <taxon>core chlorophytes</taxon>
        <taxon>Trebouxiophyceae</taxon>
        <taxon>Chlorellales</taxon>
        <taxon>Chlorellaceae</taxon>
        <taxon>Chlorella clade</taxon>
        <taxon>Micractinium</taxon>
    </lineage>
</organism>
<keyword evidence="3" id="KW-1185">Reference proteome</keyword>
<accession>A0A2P6V9T5</accession>
<evidence type="ECO:0000259" key="1">
    <source>
        <dbReference type="Pfam" id="PF00561"/>
    </source>
</evidence>
<reference evidence="2 3" key="1">
    <citation type="journal article" date="2018" name="Plant J.">
        <title>Genome sequences of Chlorella sorokiniana UTEX 1602 and Micractinium conductrix SAG 241.80: implications to maltose excretion by a green alga.</title>
        <authorList>
            <person name="Arriola M.B."/>
            <person name="Velmurugan N."/>
            <person name="Zhang Y."/>
            <person name="Plunkett M.H."/>
            <person name="Hondzo H."/>
            <person name="Barney B.M."/>
        </authorList>
    </citation>
    <scope>NUCLEOTIDE SEQUENCE [LARGE SCALE GENOMIC DNA]</scope>
    <source>
        <strain evidence="2 3">SAG 241.80</strain>
    </source>
</reference>
<protein>
    <submittedName>
        <fullName evidence="2">Alpha beta-Hydrolases superfamily</fullName>
    </submittedName>
</protein>
<dbReference type="InterPro" id="IPR000073">
    <property type="entry name" value="AB_hydrolase_1"/>
</dbReference>